<keyword evidence="4" id="KW-0720">Serine protease</keyword>
<feature type="region of interest" description="Disordered" evidence="5">
    <location>
        <begin position="1165"/>
        <end position="1222"/>
    </location>
</feature>
<feature type="compositionally biased region" description="Polar residues" evidence="5">
    <location>
        <begin position="894"/>
        <end position="911"/>
    </location>
</feature>
<name>A0ABD3MY34_9STRA</name>
<evidence type="ECO:0000256" key="3">
    <source>
        <dbReference type="ARBA" id="ARBA00023157"/>
    </source>
</evidence>
<dbReference type="GO" id="GO:0008236">
    <property type="term" value="F:serine-type peptidase activity"/>
    <property type="evidence" value="ECO:0007669"/>
    <property type="project" value="UniProtKB-KW"/>
</dbReference>
<feature type="compositionally biased region" description="Polar residues" evidence="5">
    <location>
        <begin position="875"/>
        <end position="884"/>
    </location>
</feature>
<dbReference type="InterPro" id="IPR001314">
    <property type="entry name" value="Peptidase_S1A"/>
</dbReference>
<feature type="compositionally biased region" description="Low complexity" evidence="5">
    <location>
        <begin position="1197"/>
        <end position="1213"/>
    </location>
</feature>
<dbReference type="InterPro" id="IPR018114">
    <property type="entry name" value="TRYPSIN_HIS"/>
</dbReference>
<evidence type="ECO:0000313" key="7">
    <source>
        <dbReference type="EMBL" id="KAL3767167.1"/>
    </source>
</evidence>
<reference evidence="7 8" key="1">
    <citation type="submission" date="2024-10" db="EMBL/GenBank/DDBJ databases">
        <title>Updated reference genomes for cyclostephanoid diatoms.</title>
        <authorList>
            <person name="Roberts W.R."/>
            <person name="Alverson A.J."/>
        </authorList>
    </citation>
    <scope>NUCLEOTIDE SEQUENCE [LARGE SCALE GENOMIC DNA]</scope>
    <source>
        <strain evidence="7 8">AJA232-27</strain>
    </source>
</reference>
<feature type="domain" description="Peptidase S1" evidence="6">
    <location>
        <begin position="423"/>
        <end position="777"/>
    </location>
</feature>
<feature type="domain" description="Peptidase S1" evidence="6">
    <location>
        <begin position="80"/>
        <end position="339"/>
    </location>
</feature>
<evidence type="ECO:0000256" key="4">
    <source>
        <dbReference type="RuleBase" id="RU363034"/>
    </source>
</evidence>
<dbReference type="PROSITE" id="PS00134">
    <property type="entry name" value="TRYPSIN_HIS"/>
    <property type="match status" value="1"/>
</dbReference>
<dbReference type="EMBL" id="JALLBG020000077">
    <property type="protein sequence ID" value="KAL3767167.1"/>
    <property type="molecule type" value="Genomic_DNA"/>
</dbReference>
<evidence type="ECO:0000256" key="1">
    <source>
        <dbReference type="ARBA" id="ARBA00007664"/>
    </source>
</evidence>
<dbReference type="InterPro" id="IPR001254">
    <property type="entry name" value="Trypsin_dom"/>
</dbReference>
<dbReference type="PRINTS" id="PR00722">
    <property type="entry name" value="CHYMOTRYPSIN"/>
</dbReference>
<dbReference type="PANTHER" id="PTHR24276:SF91">
    <property type="entry name" value="AT26814P-RELATED"/>
    <property type="match status" value="1"/>
</dbReference>
<feature type="region of interest" description="Disordered" evidence="5">
    <location>
        <begin position="859"/>
        <end position="914"/>
    </location>
</feature>
<feature type="region of interest" description="Disordered" evidence="5">
    <location>
        <begin position="928"/>
        <end position="954"/>
    </location>
</feature>
<keyword evidence="3" id="KW-1015">Disulfide bond</keyword>
<protein>
    <recommendedName>
        <fullName evidence="6">Peptidase S1 domain-containing protein</fullName>
    </recommendedName>
</protein>
<organism evidence="7 8">
    <name type="scientific">Discostella pseudostelligera</name>
    <dbReference type="NCBI Taxonomy" id="259834"/>
    <lineage>
        <taxon>Eukaryota</taxon>
        <taxon>Sar</taxon>
        <taxon>Stramenopiles</taxon>
        <taxon>Ochrophyta</taxon>
        <taxon>Bacillariophyta</taxon>
        <taxon>Coscinodiscophyceae</taxon>
        <taxon>Thalassiosirophycidae</taxon>
        <taxon>Stephanodiscales</taxon>
        <taxon>Stephanodiscaceae</taxon>
        <taxon>Discostella</taxon>
    </lineage>
</organism>
<keyword evidence="2" id="KW-0843">Virulence</keyword>
<dbReference type="InterPro" id="IPR009003">
    <property type="entry name" value="Peptidase_S1_PA"/>
</dbReference>
<feature type="compositionally biased region" description="Low complexity" evidence="5">
    <location>
        <begin position="933"/>
        <end position="944"/>
    </location>
</feature>
<feature type="compositionally biased region" description="Polar residues" evidence="5">
    <location>
        <begin position="1176"/>
        <end position="1196"/>
    </location>
</feature>
<dbReference type="Pfam" id="PF00089">
    <property type="entry name" value="Trypsin"/>
    <property type="match status" value="2"/>
</dbReference>
<accession>A0ABD3MY34</accession>
<dbReference type="InterPro" id="IPR033116">
    <property type="entry name" value="TRYPSIN_SER"/>
</dbReference>
<feature type="compositionally biased region" description="Low complexity" evidence="5">
    <location>
        <begin position="859"/>
        <end position="874"/>
    </location>
</feature>
<evidence type="ECO:0000256" key="5">
    <source>
        <dbReference type="SAM" id="MobiDB-lite"/>
    </source>
</evidence>
<dbReference type="SMART" id="SM00020">
    <property type="entry name" value="Tryp_SPc"/>
    <property type="match status" value="2"/>
</dbReference>
<sequence length="1656" mass="182038">MRFAPCRAMALAVVVSSTNADNELRRIGRRRLSATTESSAGAGRKHMSLPLDNNVGGIEWEFDDDYDNENTDGDDEIGNIIGGDQLQRGDRPYLVSLGRENGKKYIHGCTATLIASRVVLSAAHCSTDEYEEFSVTNLTIKINVYELNNNTDVISYPICEQEYGIGLQCDRNTHAYAMRHPRYKKNETVFLDNDFMLIFLPKDVTNIQPVLLNADRNFPLVDLEMEISGWGDTNKTMQLDMPNVPYMANVMVMSSDLCTNILPSGGKLISENQLCISNEGKATGIGDSGGPLIHIFPNGSSVQVGVTSYGISLESGMSDGPSVFARISSGLDWITSSVCGEIGEWCASNEDGNNCFDATRDTSYSDNIFSDFDVDMLPGFVEEKVKSGAHPLLNNHFQRAVLSSAMVTNLNKNTNFFNEDFGILLGTTRGAQVTNSSLPFIVSIGLSYLENKTQIGHVCAGTLIQPDVVLSSAHCFSDRYGHKTSLDWVDLPANTAIPRIQLKKSNIWRHIKYNHTTRANDLALIFLDTKVDIQPVRLNEGSGYPLLAGVSLNVTGWGPKRIDGLYLDRQRTVDELYTPNSECTYPDITSDKMCTTTITDEVTDRCIGDSGSPVIVNTDQGPVLVGVTSLNACRARPVISPPCPSNMKVLTVTVLTDNFPGETYWNLTSVCSGQLEASVVKRTKYGLKKTLYSDEYCVVDAQYEFTILDEFGDGMCCGSGDGGYNVTLDGRLVASGGTFAASDSTVFGTPNGVCLPPLPNIHSRVSAGMEWINQAIRCRSGTTLTPSPTLTPSTTLKPTPTITLAHSTTLKPTPTITLKPSTTLKPSPTITLKPSITLKPPPIITLKPMTLKPTLTITLKPSTNHQNSTHHNTTVLQPGTLSRSKSGKTPLEPSLQNQFQTRQDAQFSPRSAVSDPIVSRSTVAFAESPGYRSTSSASSSPTMETTRRSIYSSKNNCACSTAEDSERQFMRVTKSLVNRHMASISGNIPLSEMELLHRELPNFEQRLSYHNNLTRNVAYLPMFPDPNEHPSFAMTRYAEKTFGPILAREVKSASGKSIIGSNSPLSQQRDHQTMQYGRSRHQVHFLNANFQEPMFPSPLPQSPPYSNDPLVNFHNMRTKDVSIADVSSQPDQYSVHAQLESNSSTSIYGTSLNTAVPTLLQSHMSKKNIPEDPPISTASNSTTKRPPPISCQSLVGSSTDSNNDNSSSASSQDYQTLTTKEMLPPITPREKILYYPISTPTVGNSMVPCCNGGSARTRRNSSTMKKRPPSYHQLYVKCERSEPYINKDSDIVTWYRNADNRVMADRTLVVRNTTDVRDLIRGIAMSFGLTSLDKDVDCDSINGENSNLSLGCYKDICFVSDIKMTTCIETAETHLTPLPIPGFYYKYVDRNDNATSNQKRKGDLKSSSVLSSDMLGLRRTLVGQLLDKPIYSCSRSSSNQSEGTEGVRTRLALVLCTPKRNAFVSPRSTNHGVLPETIYHFQILLEGIVAEDDLPSSFQSQTAIRCVGATGGVVGGSIMDTQHEIDELNRTLWDGRDVIGLLSPRSNQQEKLEKIIDLLRIPLFDTEGNQTPKEFVVDRCLYNIYSGKLCMEVARTTQHTVEVIEDTAEWLAQGVDCISKSLTESAIACEDAYNEFENDFDSTVVSRYGKSSIRLI</sequence>
<dbReference type="Gene3D" id="2.40.10.10">
    <property type="entry name" value="Trypsin-like serine proteases"/>
    <property type="match status" value="2"/>
</dbReference>
<comment type="similarity">
    <text evidence="1">Belongs to the peptidase S1 family.</text>
</comment>
<dbReference type="PROSITE" id="PS00135">
    <property type="entry name" value="TRYPSIN_SER"/>
    <property type="match status" value="1"/>
</dbReference>
<proteinExistence type="inferred from homology"/>
<evidence type="ECO:0000313" key="8">
    <source>
        <dbReference type="Proteomes" id="UP001530293"/>
    </source>
</evidence>
<comment type="caution">
    <text evidence="7">The sequence shown here is derived from an EMBL/GenBank/DDBJ whole genome shotgun (WGS) entry which is preliminary data.</text>
</comment>
<gene>
    <name evidence="7" type="ORF">ACHAWU_003258</name>
</gene>
<dbReference type="GO" id="GO:0006508">
    <property type="term" value="P:proteolysis"/>
    <property type="evidence" value="ECO:0007669"/>
    <property type="project" value="UniProtKB-KW"/>
</dbReference>
<dbReference type="PANTHER" id="PTHR24276">
    <property type="entry name" value="POLYSERASE-RELATED"/>
    <property type="match status" value="1"/>
</dbReference>
<dbReference type="InterPro" id="IPR050430">
    <property type="entry name" value="Peptidase_S1"/>
</dbReference>
<keyword evidence="8" id="KW-1185">Reference proteome</keyword>
<keyword evidence="4" id="KW-0645">Protease</keyword>
<dbReference type="Proteomes" id="UP001530293">
    <property type="component" value="Unassembled WGS sequence"/>
</dbReference>
<keyword evidence="4" id="KW-0378">Hydrolase</keyword>
<dbReference type="CDD" id="cd00190">
    <property type="entry name" value="Tryp_SPc"/>
    <property type="match status" value="1"/>
</dbReference>
<dbReference type="InterPro" id="IPR043504">
    <property type="entry name" value="Peptidase_S1_PA_chymotrypsin"/>
</dbReference>
<evidence type="ECO:0000259" key="6">
    <source>
        <dbReference type="PROSITE" id="PS50240"/>
    </source>
</evidence>
<evidence type="ECO:0000256" key="2">
    <source>
        <dbReference type="ARBA" id="ARBA00023026"/>
    </source>
</evidence>
<dbReference type="SUPFAM" id="SSF50494">
    <property type="entry name" value="Trypsin-like serine proteases"/>
    <property type="match status" value="2"/>
</dbReference>
<dbReference type="PROSITE" id="PS50240">
    <property type="entry name" value="TRYPSIN_DOM"/>
    <property type="match status" value="2"/>
</dbReference>